<dbReference type="Pfam" id="PF06891">
    <property type="entry name" value="P2_Phage_GpR"/>
    <property type="match status" value="1"/>
</dbReference>
<dbReference type="EMBL" id="VMHL01000001">
    <property type="protein sequence ID" value="TSJ91872.1"/>
    <property type="molecule type" value="Genomic_DNA"/>
</dbReference>
<name>A0A556RSJ2_9GAMM</name>
<dbReference type="AlphaFoldDB" id="A0A556RSJ2"/>
<evidence type="ECO:0008006" key="3">
    <source>
        <dbReference type="Google" id="ProtNLM"/>
    </source>
</evidence>
<evidence type="ECO:0000313" key="1">
    <source>
        <dbReference type="EMBL" id="TSJ91872.1"/>
    </source>
</evidence>
<accession>A0A556RSJ2</accession>
<comment type="caution">
    <text evidence="1">The sequence shown here is derived from an EMBL/GenBank/DDBJ whole genome shotgun (WGS) entry which is preliminary data.</text>
</comment>
<dbReference type="Proteomes" id="UP000319138">
    <property type="component" value="Unassembled WGS sequence"/>
</dbReference>
<evidence type="ECO:0000313" key="2">
    <source>
        <dbReference type="Proteomes" id="UP000319138"/>
    </source>
</evidence>
<dbReference type="InterPro" id="IPR009678">
    <property type="entry name" value="Phage_tail_completion_R"/>
</dbReference>
<protein>
    <recommendedName>
        <fullName evidence="3">Phage tail protein</fullName>
    </recommendedName>
</protein>
<sequence>MKKINQLKHYLFEKNLLNANLTAENQFIIKDGIVEPFSVDNSGFQYHFTLTINLLDYCYPFNDLTANIVSWMQNNQPDALISAQNRQQTIKFHVNNITDNQYDLTIELRLSERIKPTQKQEKTEFNSLTDRIILQEPLEKYGY</sequence>
<proteinExistence type="predicted"/>
<reference evidence="1 2" key="1">
    <citation type="submission" date="2019-07" db="EMBL/GenBank/DDBJ databases">
        <title>Gilliamella genomes.</title>
        <authorList>
            <person name="Zheng H."/>
        </authorList>
    </citation>
    <scope>NUCLEOTIDE SEQUENCE [LARGE SCALE GENOMIC DNA]</scope>
    <source>
        <strain evidence="1 2">W8131</strain>
    </source>
</reference>
<organism evidence="1 2">
    <name type="scientific">Gilliamella apicola</name>
    <dbReference type="NCBI Taxonomy" id="1196095"/>
    <lineage>
        <taxon>Bacteria</taxon>
        <taxon>Pseudomonadati</taxon>
        <taxon>Pseudomonadota</taxon>
        <taxon>Gammaproteobacteria</taxon>
        <taxon>Orbales</taxon>
        <taxon>Orbaceae</taxon>
        <taxon>Gilliamella</taxon>
    </lineage>
</organism>
<gene>
    <name evidence="1" type="ORF">FPQ14_00985</name>
</gene>
<dbReference type="RefSeq" id="WP_144187660.1">
    <property type="nucleotide sequence ID" value="NZ_VMHL01000001.1"/>
</dbReference>